<reference evidence="1 2" key="1">
    <citation type="journal article" date="2013" name="PLoS ONE">
        <title>Cultivation and Complete Genome Sequencing of Gloeobacter kilaueensis sp. nov., from a Lava Cave in Kilauea Caldera, Hawai'i.</title>
        <authorList>
            <person name="Saw J.H."/>
            <person name="Schatz M."/>
            <person name="Brown M.V."/>
            <person name="Kunkel D.D."/>
            <person name="Foster J.S."/>
            <person name="Shick H."/>
            <person name="Christensen S."/>
            <person name="Hou S."/>
            <person name="Wan X."/>
            <person name="Donachie S.P."/>
        </authorList>
    </citation>
    <scope>NUCLEOTIDE SEQUENCE [LARGE SCALE GENOMIC DNA]</scope>
    <source>
        <strain evidence="2">JS</strain>
    </source>
</reference>
<dbReference type="Proteomes" id="UP000017396">
    <property type="component" value="Chromosome"/>
</dbReference>
<dbReference type="AlphaFoldDB" id="U5QJB2"/>
<proteinExistence type="predicted"/>
<dbReference type="RefSeq" id="WP_023174291.1">
    <property type="nucleotide sequence ID" value="NC_022600.1"/>
</dbReference>
<dbReference type="STRING" id="1183438.GKIL_2826"/>
<evidence type="ECO:0000313" key="2">
    <source>
        <dbReference type="Proteomes" id="UP000017396"/>
    </source>
</evidence>
<evidence type="ECO:0000313" key="1">
    <source>
        <dbReference type="EMBL" id="AGY59072.1"/>
    </source>
</evidence>
<accession>U5QJB2</accession>
<dbReference type="HOGENOM" id="CLU_3200355_0_0_3"/>
<name>U5QJB2_GLOK1</name>
<dbReference type="KEGG" id="glj:GKIL_2826"/>
<organism evidence="1 2">
    <name type="scientific">Gloeobacter kilaueensis (strain ATCC BAA-2537 / CCAP 1431/1 / ULC 316 / JS1)</name>
    <dbReference type="NCBI Taxonomy" id="1183438"/>
    <lineage>
        <taxon>Bacteria</taxon>
        <taxon>Bacillati</taxon>
        <taxon>Cyanobacteriota</taxon>
        <taxon>Cyanophyceae</taxon>
        <taxon>Gloeobacterales</taxon>
        <taxon>Gloeobacteraceae</taxon>
        <taxon>Gloeobacter</taxon>
    </lineage>
</organism>
<keyword evidence="2" id="KW-1185">Reference proteome</keyword>
<protein>
    <submittedName>
        <fullName evidence="1">Uncharacterized protein</fullName>
    </submittedName>
</protein>
<sequence length="45" mass="4806">MKSSQKRAYIAPQVKPLGNLTAMTAAYPPLHPECYPGGFGSHSVC</sequence>
<dbReference type="EMBL" id="CP003587">
    <property type="protein sequence ID" value="AGY59072.1"/>
    <property type="molecule type" value="Genomic_DNA"/>
</dbReference>
<gene>
    <name evidence="1" type="ORF">GKIL_2826</name>
</gene>